<feature type="signal peptide" evidence="1">
    <location>
        <begin position="1"/>
        <end position="21"/>
    </location>
</feature>
<comment type="caution">
    <text evidence="2">The sequence shown here is derived from an EMBL/GenBank/DDBJ whole genome shotgun (WGS) entry which is preliminary data.</text>
</comment>
<feature type="chain" id="PRO_5040140698" evidence="1">
    <location>
        <begin position="22"/>
        <end position="311"/>
    </location>
</feature>
<dbReference type="Proteomes" id="UP000829685">
    <property type="component" value="Unassembled WGS sequence"/>
</dbReference>
<reference evidence="2" key="1">
    <citation type="submission" date="2021-03" db="EMBL/GenBank/DDBJ databases">
        <title>Revisited historic fungal species revealed as producer of novel bioactive compounds through whole genome sequencing and comparative genomics.</title>
        <authorList>
            <person name="Vignolle G.A."/>
            <person name="Hochenegger N."/>
            <person name="Mach R.L."/>
            <person name="Mach-Aigner A.R."/>
            <person name="Javad Rahimi M."/>
            <person name="Salim K.A."/>
            <person name="Chan C.M."/>
            <person name="Lim L.B.L."/>
            <person name="Cai F."/>
            <person name="Druzhinina I.S."/>
            <person name="U'Ren J.M."/>
            <person name="Derntl C."/>
        </authorList>
    </citation>
    <scope>NUCLEOTIDE SEQUENCE</scope>
    <source>
        <strain evidence="2">TUCIM 5799</strain>
    </source>
</reference>
<dbReference type="EMBL" id="JAFIMR010000020">
    <property type="protein sequence ID" value="KAI1866471.1"/>
    <property type="molecule type" value="Genomic_DNA"/>
</dbReference>
<evidence type="ECO:0000313" key="2">
    <source>
        <dbReference type="EMBL" id="KAI1866471.1"/>
    </source>
</evidence>
<organism evidence="2 3">
    <name type="scientific">Neoarthrinium moseri</name>
    <dbReference type="NCBI Taxonomy" id="1658444"/>
    <lineage>
        <taxon>Eukaryota</taxon>
        <taxon>Fungi</taxon>
        <taxon>Dikarya</taxon>
        <taxon>Ascomycota</taxon>
        <taxon>Pezizomycotina</taxon>
        <taxon>Sordariomycetes</taxon>
        <taxon>Xylariomycetidae</taxon>
        <taxon>Amphisphaeriales</taxon>
        <taxon>Apiosporaceae</taxon>
        <taxon>Neoarthrinium</taxon>
    </lineage>
</organism>
<dbReference type="AlphaFoldDB" id="A0A9P9WJB3"/>
<gene>
    <name evidence="2" type="ORF">JX265_007772</name>
</gene>
<proteinExistence type="predicted"/>
<protein>
    <submittedName>
        <fullName evidence="2">Uncharacterized protein</fullName>
    </submittedName>
</protein>
<keyword evidence="1" id="KW-0732">Signal</keyword>
<accession>A0A9P9WJB3</accession>
<dbReference type="OrthoDB" id="4779530at2759"/>
<name>A0A9P9WJB3_9PEZI</name>
<evidence type="ECO:0000256" key="1">
    <source>
        <dbReference type="SAM" id="SignalP"/>
    </source>
</evidence>
<evidence type="ECO:0000313" key="3">
    <source>
        <dbReference type="Proteomes" id="UP000829685"/>
    </source>
</evidence>
<sequence>MRQEGFSIALAFLLLLTGATATVKSPVTLEGPLEARDVVCSRELGEPIGGSSLAEAASSGSAVVAYTVGGGALMHAVCEGIIILRHGPQDENSRSCSLLSQGVAAAVLIGTTAAAQAKGSTGSTTSDKRMESSLSEMIRQQIGASGATVEGIDTMPLSRRSLSNGVVERLKIKGMRHPEGYISWDHLVTRYQDGNGYVQTTPVIPGSSKNAKRHDGQGFKYNWQRFDVNTNFLGSPDLSVLPQLSAAVSNDWAVRADNDRIDEYIFTGGVDHIYTFGMRIIAETGGFGEEYEDVNVCGDLRGIAHDELKLR</sequence>
<keyword evidence="3" id="KW-1185">Reference proteome</keyword>